<proteinExistence type="predicted"/>
<dbReference type="InterPro" id="IPR056564">
    <property type="entry name" value="Ig-like_KY"/>
</dbReference>
<evidence type="ECO:0000313" key="3">
    <source>
        <dbReference type="Proteomes" id="UP001217089"/>
    </source>
</evidence>
<sequence>MTQYSVRVTSLRLIEDDLEVGITIITHQNRPDKLKRAVSYKEIKSLILLVSDSELKPQQTRKKMQAPGQFNPINVNAQQKQLPPPNRSRYRKFDIYRDVGQFRFIDEHAVEVSQKDHKTFRDLIFHLVYSRNLQSDLEKARVIFRWMTSKNMYNISFQDVPKGSPEEVLVSFKNKKGTYARIFETLCGYLISEKNMPENLVYEYDDFYFLTDPEQLIYSHWAQKQQWQLLSRPLTLAEFEDLPLVKSYFFKCGMYFRSHQKGVVHTKKGRIALTVGFVKPTNFTYKIVFSDNCEEMYQGQKLKNFALQETGDNTATFILRAPKSGSYYFTIFAQLLTGDVGIKNVFTASAEYKVIADQHSSDSAPLPNCSDSNWGPGLPVHQLGLEPSNKNAVIPTSDGRVYLEFKKNRPAYLLCKLRKPGMSDDELERCISEADQGDKIVVSANLPKKGEYGLEIYGNDPAKDGDTYTHICQYFVHYAPPEEQARSFYQEAGDRYMRGPDQAVVNGRYNPDTAGVSQQMANFQIKGGPGGQGDVDFDDLPPPPPEMLQQQYLYGTVPDSRQQALYNQQAYPRGQGVAGFTPGAGEVTMPPPQKAGVSNIPQSSTPIQVEKRSMGQAPPAAPETFKLIPVKTEQEKSPPPAPVAVTHQKPSLEAMDQQVLNTVDDHAIQVSKVEHRNFKDLVWDLIYSKNITNEIEKVRVIFRWLATKNLHEIDFGNVDKGSPEDVLMGLKTGKTTYAMVFAGLHSKIISGFAKGADYKPGQKFTPGSNQHSWNAVYIYGTWCLIDAHWAARRIIGKQAQTEEFHYQLDEYFFLPDPHQLIYTHFPDDPKWQLLERQVTLEEFENMPHMKPQFFKYGLEFVSHRTAVIFGRGEINVRLRYPAHRIIVAFNFTIQYENGDEEYRGVKLNKYGMQESVGGIASFRLRLPERGSYMLYIYAKEDTPENKDNVYAQVCEYKIVQEDVSSPEPEPFPPCPYTNWGPGSAFFKYGLKTYQQTAIILTRDGKAELQIRIPRQMQFMAKLKQNGRSDTDLEGYCMNRCVGNTAYFNVTTPGRGEYGLEIYANDPTTEGTTLYHVAQYIIECHEDVKAIPLPKLDPGYLGAQPKFSEFGLNTLSHHDPVIHLETNSLEIQLAYSQEMRVTANLIEVDTNTNYPDFVFTQTQGSIISFIVSIPNTGFYKLQLYAIPSSDPSQNLPGVYNYLINCQKVSKPAYPFPKQYAQWKEGCYMWHPKHLNIQSQGKVVFKVLIPNAKAVAVVAGDEWFHLKAVPGQHNIWEGEASVGGGNKVTLNASYGNDPSSYATLLEYS</sequence>
<name>A0ABQ9FPQ3_TEGGR</name>
<feature type="domain" description="KY-like immunoglobulin-like" evidence="1">
    <location>
        <begin position="236"/>
        <end position="367"/>
    </location>
</feature>
<feature type="domain" description="KY-like immunoglobulin-like" evidence="1">
    <location>
        <begin position="1101"/>
        <end position="1215"/>
    </location>
</feature>
<evidence type="ECO:0000259" key="1">
    <source>
        <dbReference type="Pfam" id="PF23265"/>
    </source>
</evidence>
<dbReference type="InterPro" id="IPR038765">
    <property type="entry name" value="Papain-like_cys_pep_sf"/>
</dbReference>
<dbReference type="PANTHER" id="PTHR47020:SF1">
    <property type="entry name" value="HILLARIN"/>
    <property type="match status" value="1"/>
</dbReference>
<dbReference type="SUPFAM" id="SSF54001">
    <property type="entry name" value="Cysteine proteinases"/>
    <property type="match status" value="1"/>
</dbReference>
<evidence type="ECO:0000313" key="2">
    <source>
        <dbReference type="EMBL" id="KAJ8317700.1"/>
    </source>
</evidence>
<feature type="domain" description="KY-like immunoglobulin-like" evidence="1">
    <location>
        <begin position="983"/>
        <end position="1093"/>
    </location>
</feature>
<feature type="domain" description="KY-like immunoglobulin-like" evidence="1">
    <location>
        <begin position="840"/>
        <end position="971"/>
    </location>
</feature>
<dbReference type="Pfam" id="PF23265">
    <property type="entry name" value="Ig-like_KY"/>
    <property type="match status" value="5"/>
</dbReference>
<organism evidence="2 3">
    <name type="scientific">Tegillarca granosa</name>
    <name type="common">Malaysian cockle</name>
    <name type="synonym">Anadara granosa</name>
    <dbReference type="NCBI Taxonomy" id="220873"/>
    <lineage>
        <taxon>Eukaryota</taxon>
        <taxon>Metazoa</taxon>
        <taxon>Spiralia</taxon>
        <taxon>Lophotrochozoa</taxon>
        <taxon>Mollusca</taxon>
        <taxon>Bivalvia</taxon>
        <taxon>Autobranchia</taxon>
        <taxon>Pteriomorphia</taxon>
        <taxon>Arcoida</taxon>
        <taxon>Arcoidea</taxon>
        <taxon>Arcidae</taxon>
        <taxon>Tegillarca</taxon>
    </lineage>
</organism>
<keyword evidence="3" id="KW-1185">Reference proteome</keyword>
<reference evidence="2 3" key="1">
    <citation type="submission" date="2022-12" db="EMBL/GenBank/DDBJ databases">
        <title>Chromosome-level genome of Tegillarca granosa.</title>
        <authorList>
            <person name="Kim J."/>
        </authorList>
    </citation>
    <scope>NUCLEOTIDE SEQUENCE [LARGE SCALE GENOMIC DNA]</scope>
    <source>
        <strain evidence="2">Teg-2019</strain>
        <tissue evidence="2">Adductor muscle</tissue>
    </source>
</reference>
<feature type="domain" description="KY-like immunoglobulin-like" evidence="1">
    <location>
        <begin position="388"/>
        <end position="487"/>
    </location>
</feature>
<gene>
    <name evidence="2" type="ORF">KUTeg_005604</name>
</gene>
<dbReference type="Proteomes" id="UP001217089">
    <property type="component" value="Unassembled WGS sequence"/>
</dbReference>
<comment type="caution">
    <text evidence="2">The sequence shown here is derived from an EMBL/GenBank/DDBJ whole genome shotgun (WGS) entry which is preliminary data.</text>
</comment>
<dbReference type="InterPro" id="IPR053041">
    <property type="entry name" value="Transglut-like_Superfamily_Mod"/>
</dbReference>
<dbReference type="PANTHER" id="PTHR47020">
    <property type="entry name" value="HILLARIN"/>
    <property type="match status" value="1"/>
</dbReference>
<accession>A0ABQ9FPQ3</accession>
<protein>
    <recommendedName>
        <fullName evidence="1">KY-like immunoglobulin-like domain-containing protein</fullName>
    </recommendedName>
</protein>
<dbReference type="EMBL" id="JARBDR010000246">
    <property type="protein sequence ID" value="KAJ8317700.1"/>
    <property type="molecule type" value="Genomic_DNA"/>
</dbReference>